<evidence type="ECO:0000313" key="12">
    <source>
        <dbReference type="EMBL" id="HGG91653.1"/>
    </source>
</evidence>
<dbReference type="GO" id="GO:0000155">
    <property type="term" value="F:phosphorelay sensor kinase activity"/>
    <property type="evidence" value="ECO:0007669"/>
    <property type="project" value="InterPro"/>
</dbReference>
<name>A0A7C4AFT1_9BACT</name>
<dbReference type="InterPro" id="IPR013767">
    <property type="entry name" value="PAS_fold"/>
</dbReference>
<dbReference type="PROSITE" id="PS50112">
    <property type="entry name" value="PAS"/>
    <property type="match status" value="1"/>
</dbReference>
<gene>
    <name evidence="12" type="ORF">ENR59_01700</name>
</gene>
<dbReference type="Pfam" id="PF00989">
    <property type="entry name" value="PAS"/>
    <property type="match status" value="1"/>
</dbReference>
<dbReference type="GO" id="GO:0006355">
    <property type="term" value="P:regulation of DNA-templated transcription"/>
    <property type="evidence" value="ECO:0007669"/>
    <property type="project" value="InterPro"/>
</dbReference>
<evidence type="ECO:0000259" key="10">
    <source>
        <dbReference type="PROSITE" id="PS50109"/>
    </source>
</evidence>
<evidence type="ECO:0000256" key="4">
    <source>
        <dbReference type="ARBA" id="ARBA00022679"/>
    </source>
</evidence>
<keyword evidence="3" id="KW-0597">Phosphoprotein</keyword>
<dbReference type="GO" id="GO:0005524">
    <property type="term" value="F:ATP binding"/>
    <property type="evidence" value="ECO:0007669"/>
    <property type="project" value="UniProtKB-KW"/>
</dbReference>
<dbReference type="PANTHER" id="PTHR43065">
    <property type="entry name" value="SENSOR HISTIDINE KINASE"/>
    <property type="match status" value="1"/>
</dbReference>
<keyword evidence="9" id="KW-0812">Transmembrane</keyword>
<keyword evidence="6 12" id="KW-0418">Kinase</keyword>
<dbReference type="InterPro" id="IPR035965">
    <property type="entry name" value="PAS-like_dom_sf"/>
</dbReference>
<dbReference type="Pfam" id="PF02518">
    <property type="entry name" value="HATPase_c"/>
    <property type="match status" value="1"/>
</dbReference>
<dbReference type="CDD" id="cd00082">
    <property type="entry name" value="HisKA"/>
    <property type="match status" value="1"/>
</dbReference>
<keyword evidence="7" id="KW-0067">ATP-binding</keyword>
<proteinExistence type="predicted"/>
<dbReference type="InterPro" id="IPR004358">
    <property type="entry name" value="Sig_transdc_His_kin-like_C"/>
</dbReference>
<keyword evidence="9" id="KW-1133">Transmembrane helix</keyword>
<dbReference type="AlphaFoldDB" id="A0A7C4AFT1"/>
<dbReference type="SMART" id="SM00091">
    <property type="entry name" value="PAS"/>
    <property type="match status" value="1"/>
</dbReference>
<dbReference type="SUPFAM" id="SSF47384">
    <property type="entry name" value="Homodimeric domain of signal transducing histidine kinase"/>
    <property type="match status" value="1"/>
</dbReference>
<dbReference type="PROSITE" id="PS51257">
    <property type="entry name" value="PROKAR_LIPOPROTEIN"/>
    <property type="match status" value="1"/>
</dbReference>
<dbReference type="Gene3D" id="3.30.565.10">
    <property type="entry name" value="Histidine kinase-like ATPase, C-terminal domain"/>
    <property type="match status" value="1"/>
</dbReference>
<dbReference type="PROSITE" id="PS50109">
    <property type="entry name" value="HIS_KIN"/>
    <property type="match status" value="1"/>
</dbReference>
<sequence length="641" mass="70958">MANRKRTVASAISLALITVTTLVLTVFGCAEYYRQYANSYNRLKTQLLVSTEQLSLSLALPIWNFQYEQAEKLIESQMLDRDVAAVQVTDLLTGRVLATRVRDDAWLPRPAQDVDDDPELLRQRGGVFYNSRHIAILDVWMSPRFVRQALREHLLYMIVQILVLNLAIVGLLWIVLNRAIVRPLKRVELHAAGVVDDAAQPSPLPPQPELLELDSLQSSINRMVSYLQNRIGEARLAGDRITSIMDAMPSLMIGIDGNARITHWNHAARERTGLDDPQVLGKPLVEALPGFVPYMEPLLGALERLEPATLPGVSCTLGGETRHCDVMAFPVLHQGGRWAVVRVDDVTDRLRMDQLIIQTEKMMSLGGLAAGMAHEINNPLAGILQNVQNVQRRIQPDLPGNQAAAREAGVELERVGDYLERRGIPEFLRDIRYSGERAARIVQNMLSFTRSTCSQGKCPVRLDELADRVLTIAATDYNLKKKYDFRHISIVRDYAPDLPPVTCSPMEIEQVLLNLLRNAAQALAQRPEGEAGADTPEPTIRIRLFRDGDCAVMEVSDNGPGMEKEVGRRVFEPFFTTKSPGEGTGLGLSVSYFIITRNHQGSISLDTAPGRGAVFTVRLPLAPGPEAPGQCGIPDTPVSTD</sequence>
<evidence type="ECO:0000256" key="1">
    <source>
        <dbReference type="ARBA" id="ARBA00000085"/>
    </source>
</evidence>
<protein>
    <recommendedName>
        <fullName evidence="2">histidine kinase</fullName>
        <ecNumber evidence="2">2.7.13.3</ecNumber>
    </recommendedName>
</protein>
<dbReference type="InterPro" id="IPR036097">
    <property type="entry name" value="HisK_dim/P_sf"/>
</dbReference>
<dbReference type="PRINTS" id="PR00344">
    <property type="entry name" value="BCTRLSENSOR"/>
</dbReference>
<keyword evidence="8" id="KW-0902">Two-component regulatory system</keyword>
<evidence type="ECO:0000256" key="8">
    <source>
        <dbReference type="ARBA" id="ARBA00023012"/>
    </source>
</evidence>
<dbReference type="InterPro" id="IPR005467">
    <property type="entry name" value="His_kinase_dom"/>
</dbReference>
<dbReference type="Pfam" id="PF00512">
    <property type="entry name" value="HisKA"/>
    <property type="match status" value="1"/>
</dbReference>
<dbReference type="InterPro" id="IPR003661">
    <property type="entry name" value="HisK_dim/P_dom"/>
</dbReference>
<reference evidence="12" key="1">
    <citation type="journal article" date="2020" name="mSystems">
        <title>Genome- and Community-Level Interaction Insights into Carbon Utilization and Element Cycling Functions of Hydrothermarchaeota in Hydrothermal Sediment.</title>
        <authorList>
            <person name="Zhou Z."/>
            <person name="Liu Y."/>
            <person name="Xu W."/>
            <person name="Pan J."/>
            <person name="Luo Z.H."/>
            <person name="Li M."/>
        </authorList>
    </citation>
    <scope>NUCLEOTIDE SEQUENCE [LARGE SCALE GENOMIC DNA]</scope>
    <source>
        <strain evidence="12">SpSt-413</strain>
    </source>
</reference>
<feature type="transmembrane region" description="Helical" evidence="9">
    <location>
        <begin position="154"/>
        <end position="176"/>
    </location>
</feature>
<evidence type="ECO:0000259" key="11">
    <source>
        <dbReference type="PROSITE" id="PS50112"/>
    </source>
</evidence>
<dbReference type="SMART" id="SM00387">
    <property type="entry name" value="HATPase_c"/>
    <property type="match status" value="1"/>
</dbReference>
<keyword evidence="9" id="KW-0472">Membrane</keyword>
<dbReference type="InterPro" id="IPR003594">
    <property type="entry name" value="HATPase_dom"/>
</dbReference>
<comment type="caution">
    <text evidence="12">The sequence shown here is derived from an EMBL/GenBank/DDBJ whole genome shotgun (WGS) entry which is preliminary data.</text>
</comment>
<evidence type="ECO:0000256" key="5">
    <source>
        <dbReference type="ARBA" id="ARBA00022741"/>
    </source>
</evidence>
<organism evidence="12">
    <name type="scientific">Fundidesulfovibrio putealis</name>
    <dbReference type="NCBI Taxonomy" id="270496"/>
    <lineage>
        <taxon>Bacteria</taxon>
        <taxon>Pseudomonadati</taxon>
        <taxon>Thermodesulfobacteriota</taxon>
        <taxon>Desulfovibrionia</taxon>
        <taxon>Desulfovibrionales</taxon>
        <taxon>Desulfovibrionaceae</taxon>
        <taxon>Fundidesulfovibrio</taxon>
    </lineage>
</organism>
<evidence type="ECO:0000256" key="6">
    <source>
        <dbReference type="ARBA" id="ARBA00022777"/>
    </source>
</evidence>
<feature type="domain" description="Histidine kinase" evidence="10">
    <location>
        <begin position="371"/>
        <end position="623"/>
    </location>
</feature>
<feature type="transmembrane region" description="Helical" evidence="9">
    <location>
        <begin position="12"/>
        <end position="33"/>
    </location>
</feature>
<dbReference type="CDD" id="cd00130">
    <property type="entry name" value="PAS"/>
    <property type="match status" value="1"/>
</dbReference>
<accession>A0A7C4AFT1</accession>
<evidence type="ECO:0000256" key="9">
    <source>
        <dbReference type="SAM" id="Phobius"/>
    </source>
</evidence>
<dbReference type="PANTHER" id="PTHR43065:SF42">
    <property type="entry name" value="TWO-COMPONENT SENSOR PPRA"/>
    <property type="match status" value="1"/>
</dbReference>
<dbReference type="Gene3D" id="1.10.287.130">
    <property type="match status" value="1"/>
</dbReference>
<dbReference type="SUPFAM" id="SSF55874">
    <property type="entry name" value="ATPase domain of HSP90 chaperone/DNA topoisomerase II/histidine kinase"/>
    <property type="match status" value="1"/>
</dbReference>
<dbReference type="NCBIfam" id="TIGR00229">
    <property type="entry name" value="sensory_box"/>
    <property type="match status" value="1"/>
</dbReference>
<dbReference type="InterPro" id="IPR000014">
    <property type="entry name" value="PAS"/>
</dbReference>
<evidence type="ECO:0000256" key="2">
    <source>
        <dbReference type="ARBA" id="ARBA00012438"/>
    </source>
</evidence>
<dbReference type="EMBL" id="DSRP01000116">
    <property type="protein sequence ID" value="HGG91653.1"/>
    <property type="molecule type" value="Genomic_DNA"/>
</dbReference>
<dbReference type="SMART" id="SM00388">
    <property type="entry name" value="HisKA"/>
    <property type="match status" value="1"/>
</dbReference>
<dbReference type="InterPro" id="IPR036890">
    <property type="entry name" value="HATPase_C_sf"/>
</dbReference>
<dbReference type="SUPFAM" id="SSF55785">
    <property type="entry name" value="PYP-like sensor domain (PAS domain)"/>
    <property type="match status" value="1"/>
</dbReference>
<evidence type="ECO:0000256" key="7">
    <source>
        <dbReference type="ARBA" id="ARBA00022840"/>
    </source>
</evidence>
<dbReference type="Gene3D" id="3.30.450.20">
    <property type="entry name" value="PAS domain"/>
    <property type="match status" value="1"/>
</dbReference>
<keyword evidence="5" id="KW-0547">Nucleotide-binding</keyword>
<evidence type="ECO:0000256" key="3">
    <source>
        <dbReference type="ARBA" id="ARBA00022553"/>
    </source>
</evidence>
<comment type="catalytic activity">
    <reaction evidence="1">
        <text>ATP + protein L-histidine = ADP + protein N-phospho-L-histidine.</text>
        <dbReference type="EC" id="2.7.13.3"/>
    </reaction>
</comment>
<feature type="domain" description="PAS" evidence="11">
    <location>
        <begin position="237"/>
        <end position="285"/>
    </location>
</feature>
<keyword evidence="4" id="KW-0808">Transferase</keyword>
<dbReference type="EC" id="2.7.13.3" evidence="2"/>